<protein>
    <submittedName>
        <fullName evidence="2">2-(1,2-epoxy-1,2-dihydrophenyl)acetyl-CoA isomerase</fullName>
    </submittedName>
</protein>
<dbReference type="Gene3D" id="1.10.12.10">
    <property type="entry name" value="Lyase 2-enoyl-coa Hydratase, Chain A, domain 2"/>
    <property type="match status" value="1"/>
</dbReference>
<reference evidence="2 3" key="1">
    <citation type="submission" date="2016-08" db="EMBL/GenBank/DDBJ databases">
        <authorList>
            <person name="Seilhamer J.J."/>
        </authorList>
    </citation>
    <scope>NUCLEOTIDE SEQUENCE [LARGE SCALE GENOMIC DNA]</scope>
    <source>
        <strain evidence="2 3">CCBAU 10071</strain>
    </source>
</reference>
<sequence>MTDGSISVDTGTDELLCTIRDRVAVITLNRPQARNSLSDHLTPALRRMIKQNGDDPEVGALLITGAGTAFCSGGDVKGMGGNSATPAMSVSDKVARLRERQRTLTGVLVSVRKPTIAALPGPAAGAGLAIALACDLRIAAESAIMTTGYARIALTGDYGISWLLTRLAGTARARELMFLSDRIDARRGEALGLVNRVVPDSELQREAFAVARTLANGPASAYASMKDNLDLALSADFLTSLDHEAERMVLAAGTAQHAEAVRAFIEKRSPSYR</sequence>
<gene>
    <name evidence="2" type="ORF">GA0061099_100475</name>
</gene>
<dbReference type="PANTHER" id="PTHR43459">
    <property type="entry name" value="ENOYL-COA HYDRATASE"/>
    <property type="match status" value="1"/>
</dbReference>
<proteinExistence type="inferred from homology"/>
<dbReference type="InterPro" id="IPR014748">
    <property type="entry name" value="Enoyl-CoA_hydra_C"/>
</dbReference>
<name>A0A1C3VIW8_9BRAD</name>
<accession>A0A1C3VIW8</accession>
<dbReference type="EMBL" id="FMAE01000004">
    <property type="protein sequence ID" value="SCB27790.1"/>
    <property type="molecule type" value="Genomic_DNA"/>
</dbReference>
<evidence type="ECO:0000313" key="2">
    <source>
        <dbReference type="EMBL" id="SCB27790.1"/>
    </source>
</evidence>
<keyword evidence="2" id="KW-0413">Isomerase</keyword>
<dbReference type="GO" id="GO:0016853">
    <property type="term" value="F:isomerase activity"/>
    <property type="evidence" value="ECO:0007669"/>
    <property type="project" value="UniProtKB-KW"/>
</dbReference>
<comment type="similarity">
    <text evidence="1">Belongs to the enoyl-CoA hydratase/isomerase family.</text>
</comment>
<dbReference type="InterPro" id="IPR029045">
    <property type="entry name" value="ClpP/crotonase-like_dom_sf"/>
</dbReference>
<dbReference type="PANTHER" id="PTHR43459:SF1">
    <property type="entry name" value="EG:BACN32G11.4 PROTEIN"/>
    <property type="match status" value="1"/>
</dbReference>
<dbReference type="Pfam" id="PF00378">
    <property type="entry name" value="ECH_1"/>
    <property type="match status" value="1"/>
</dbReference>
<dbReference type="Proteomes" id="UP000183174">
    <property type="component" value="Unassembled WGS sequence"/>
</dbReference>
<dbReference type="SUPFAM" id="SSF52096">
    <property type="entry name" value="ClpP/crotonase"/>
    <property type="match status" value="1"/>
</dbReference>
<dbReference type="InterPro" id="IPR001753">
    <property type="entry name" value="Enoyl-CoA_hydra/iso"/>
</dbReference>
<dbReference type="RefSeq" id="WP_074447789.1">
    <property type="nucleotide sequence ID" value="NZ_FMAE01000004.1"/>
</dbReference>
<dbReference type="Gene3D" id="3.90.226.10">
    <property type="entry name" value="2-enoyl-CoA Hydratase, Chain A, domain 1"/>
    <property type="match status" value="1"/>
</dbReference>
<dbReference type="CDD" id="cd06558">
    <property type="entry name" value="crotonase-like"/>
    <property type="match status" value="1"/>
</dbReference>
<dbReference type="AlphaFoldDB" id="A0A1C3VIW8"/>
<organism evidence="2 3">
    <name type="scientific">Bradyrhizobium yuanmingense</name>
    <dbReference type="NCBI Taxonomy" id="108015"/>
    <lineage>
        <taxon>Bacteria</taxon>
        <taxon>Pseudomonadati</taxon>
        <taxon>Pseudomonadota</taxon>
        <taxon>Alphaproteobacteria</taxon>
        <taxon>Hyphomicrobiales</taxon>
        <taxon>Nitrobacteraceae</taxon>
        <taxon>Bradyrhizobium</taxon>
    </lineage>
</organism>
<evidence type="ECO:0000313" key="3">
    <source>
        <dbReference type="Proteomes" id="UP000183174"/>
    </source>
</evidence>
<evidence type="ECO:0000256" key="1">
    <source>
        <dbReference type="ARBA" id="ARBA00005254"/>
    </source>
</evidence>